<comment type="caution">
    <text evidence="4">The sequence shown here is derived from an EMBL/GenBank/DDBJ whole genome shotgun (WGS) entry which is preliminary data.</text>
</comment>
<feature type="compositionally biased region" description="Low complexity" evidence="3">
    <location>
        <begin position="747"/>
        <end position="761"/>
    </location>
</feature>
<feature type="compositionally biased region" description="Low complexity" evidence="3">
    <location>
        <begin position="89"/>
        <end position="105"/>
    </location>
</feature>
<feature type="compositionally biased region" description="Basic and acidic residues" evidence="3">
    <location>
        <begin position="724"/>
        <end position="733"/>
    </location>
</feature>
<gene>
    <name evidence="4" type="ORF">BG011_003852</name>
</gene>
<feature type="region of interest" description="Disordered" evidence="3">
    <location>
        <begin position="89"/>
        <end position="126"/>
    </location>
</feature>
<feature type="compositionally biased region" description="Polar residues" evidence="3">
    <location>
        <begin position="106"/>
        <end position="123"/>
    </location>
</feature>
<feature type="compositionally biased region" description="Polar residues" evidence="3">
    <location>
        <begin position="560"/>
        <end position="572"/>
    </location>
</feature>
<feature type="region of interest" description="Disordered" evidence="3">
    <location>
        <begin position="548"/>
        <end position="585"/>
    </location>
</feature>
<accession>A0A9P6Q089</accession>
<feature type="coiled-coil region" evidence="2">
    <location>
        <begin position="450"/>
        <end position="484"/>
    </location>
</feature>
<feature type="region of interest" description="Disordered" evidence="3">
    <location>
        <begin position="698"/>
        <end position="788"/>
    </location>
</feature>
<evidence type="ECO:0000313" key="5">
    <source>
        <dbReference type="Proteomes" id="UP000726737"/>
    </source>
</evidence>
<evidence type="ECO:0000256" key="3">
    <source>
        <dbReference type="SAM" id="MobiDB-lite"/>
    </source>
</evidence>
<dbReference type="GO" id="GO:0019905">
    <property type="term" value="F:syntaxin binding"/>
    <property type="evidence" value="ECO:0007669"/>
    <property type="project" value="InterPro"/>
</dbReference>
<organism evidence="4 5">
    <name type="scientific">Mortierella polycephala</name>
    <dbReference type="NCBI Taxonomy" id="41804"/>
    <lineage>
        <taxon>Eukaryota</taxon>
        <taxon>Fungi</taxon>
        <taxon>Fungi incertae sedis</taxon>
        <taxon>Mucoromycota</taxon>
        <taxon>Mortierellomycotina</taxon>
        <taxon>Mortierellomycetes</taxon>
        <taxon>Mortierellales</taxon>
        <taxon>Mortierellaceae</taxon>
        <taxon>Mortierella</taxon>
    </lineage>
</organism>
<feature type="compositionally biased region" description="Polar residues" evidence="3">
    <location>
        <begin position="698"/>
        <end position="713"/>
    </location>
</feature>
<feature type="compositionally biased region" description="Polar residues" evidence="3">
    <location>
        <begin position="768"/>
        <end position="788"/>
    </location>
</feature>
<evidence type="ECO:0008006" key="6">
    <source>
        <dbReference type="Google" id="ProtNLM"/>
    </source>
</evidence>
<dbReference type="PANTHER" id="PTHR16127:SF13">
    <property type="entry name" value="GH01188P"/>
    <property type="match status" value="1"/>
</dbReference>
<evidence type="ECO:0000256" key="1">
    <source>
        <dbReference type="ARBA" id="ARBA00009550"/>
    </source>
</evidence>
<protein>
    <recommendedName>
        <fullName evidence="6">Alpha-taxilin</fullName>
    </recommendedName>
</protein>
<dbReference type="Proteomes" id="UP000726737">
    <property type="component" value="Unassembled WGS sequence"/>
</dbReference>
<dbReference type="OrthoDB" id="425555at2759"/>
<comment type="similarity">
    <text evidence="1">Belongs to the taxilin family.</text>
</comment>
<dbReference type="PANTHER" id="PTHR16127">
    <property type="entry name" value="TAXILIN"/>
    <property type="match status" value="1"/>
</dbReference>
<sequence>MSPLRLPGPSAVGDSGEMSASQGSFHHKGSTDTSRFNHERVLIPREPTQGIYRDCDMGEEELEATFRALRLSSTEEALASLNINDTVNAATSPSSSTHPRSNSDSAGSTATPNEPSTGSNASPKRTKRVLSQLDVNELIQMKISQLESASVTEEDEEKAIAKAMRKIHKEISLAVNGQEDHLGKVNVMQRKYLEMFQDMRKQERDHLKLKKKFELLQREKDLLCREKERLQKNNDELLVERNHLMEERQHDKISMAKSSSLCHKLEDLCRQIHRENGHIKEDAQERATQISGTFEKAIMEFKDKVEHDIAEKQKIIDENDSMLRDKFNGFLEQYDVREKHFNSVVKSKGLELQLAQAKLEQQKQISQQESAKVDLLKSQLNAFTKTEAELRKQLNVYVDKFKQVEETLNKSNSLFQTFRKEMEAMSKKGSSLEKVNLAIRAKCDTMNRNILEMAEERTKHQNALEAANKKRIKLETLCRALHAERTVLRKSLDVYEARYPGLATSTPTIASQNGGGGENGTQADCDTPRSRDDSSVTRVFLQHAIGTTTSAPMTGAGPTLSVQNGGVKQSKLTGRRASITSGRLRQKQKQQHLQLLLQRCEQSSASPIVGRDDFEADDDGLDDTAHRCTCSASAIRQIESHVSVLQGTPQGIQYAIAGSTLLPPLQSVSMIQSSKYGQNHSEGTARQSNDATVVLTNDASSSDIQGASTTSISKGSKARKKSKRKEEGKHLKDSLGTATDARINMPKSSKTPPSSLSTSSLGAVSRHAQAQESYESTRIPGLQTSAID</sequence>
<dbReference type="Pfam" id="PF09728">
    <property type="entry name" value="Taxilin"/>
    <property type="match status" value="1"/>
</dbReference>
<keyword evidence="2" id="KW-0175">Coiled coil</keyword>
<name>A0A9P6Q089_9FUNG</name>
<dbReference type="EMBL" id="JAAAJA010000251">
    <property type="protein sequence ID" value="KAG0257637.1"/>
    <property type="molecule type" value="Genomic_DNA"/>
</dbReference>
<dbReference type="InterPro" id="IPR026183">
    <property type="entry name" value="Taxilin_fam"/>
</dbReference>
<proteinExistence type="inferred from homology"/>
<reference evidence="4" key="1">
    <citation type="journal article" date="2020" name="Fungal Divers.">
        <title>Resolving the Mortierellaceae phylogeny through synthesis of multi-gene phylogenetics and phylogenomics.</title>
        <authorList>
            <person name="Vandepol N."/>
            <person name="Liber J."/>
            <person name="Desiro A."/>
            <person name="Na H."/>
            <person name="Kennedy M."/>
            <person name="Barry K."/>
            <person name="Grigoriev I.V."/>
            <person name="Miller A.N."/>
            <person name="O'Donnell K."/>
            <person name="Stajich J.E."/>
            <person name="Bonito G."/>
        </authorList>
    </citation>
    <scope>NUCLEOTIDE SEQUENCE</scope>
    <source>
        <strain evidence="4">KOD948</strain>
    </source>
</reference>
<dbReference type="AlphaFoldDB" id="A0A9P6Q089"/>
<feature type="coiled-coil region" evidence="2">
    <location>
        <begin position="199"/>
        <end position="247"/>
    </location>
</feature>
<feature type="region of interest" description="Disordered" evidence="3">
    <location>
        <begin position="506"/>
        <end position="534"/>
    </location>
</feature>
<keyword evidence="5" id="KW-1185">Reference proteome</keyword>
<evidence type="ECO:0000313" key="4">
    <source>
        <dbReference type="EMBL" id="KAG0257637.1"/>
    </source>
</evidence>
<feature type="region of interest" description="Disordered" evidence="3">
    <location>
        <begin position="1"/>
        <end position="53"/>
    </location>
</feature>
<evidence type="ECO:0000256" key="2">
    <source>
        <dbReference type="SAM" id="Coils"/>
    </source>
</evidence>